<dbReference type="InterPro" id="IPR011990">
    <property type="entry name" value="TPR-like_helical_dom_sf"/>
</dbReference>
<dbReference type="PATRIC" id="fig|909613.9.peg.2264"/>
<reference evidence="2 3" key="1">
    <citation type="journal article" date="2014" name="Genome Announc.">
        <title>Draft Genome Sequence of the Antitrypanosomally Active Sponge-Associated Bacterium Actinokineospora sp. Strain EG49.</title>
        <authorList>
            <person name="Harjes J."/>
            <person name="Ryu T."/>
            <person name="Abdelmohsen U.R."/>
            <person name="Moitinho-Silva L."/>
            <person name="Horn H."/>
            <person name="Ravasi T."/>
            <person name="Hentschel U."/>
        </authorList>
    </citation>
    <scope>NUCLEOTIDE SEQUENCE [LARGE SCALE GENOMIC DNA]</scope>
    <source>
        <strain evidence="2 3">EG49</strain>
    </source>
</reference>
<evidence type="ECO:0000256" key="1">
    <source>
        <dbReference type="SAM" id="MobiDB-lite"/>
    </source>
</evidence>
<dbReference type="SUPFAM" id="SSF48452">
    <property type="entry name" value="TPR-like"/>
    <property type="match status" value="2"/>
</dbReference>
<dbReference type="Proteomes" id="UP000019277">
    <property type="component" value="Unassembled WGS sequence"/>
</dbReference>
<protein>
    <submittedName>
        <fullName evidence="2">Transcriptional regulator, SARP family</fullName>
    </submittedName>
</protein>
<dbReference type="InterPro" id="IPR019734">
    <property type="entry name" value="TPR_rpt"/>
</dbReference>
<comment type="caution">
    <text evidence="2">The sequence shown here is derived from an EMBL/GenBank/DDBJ whole genome shotgun (WGS) entry which is preliminary data.</text>
</comment>
<dbReference type="PANTHER" id="PTHR47691:SF3">
    <property type="entry name" value="HTH-TYPE TRANSCRIPTIONAL REGULATOR RV0890C-RELATED"/>
    <property type="match status" value="1"/>
</dbReference>
<dbReference type="OrthoDB" id="4329304at2"/>
<dbReference type="PANTHER" id="PTHR47691">
    <property type="entry name" value="REGULATOR-RELATED"/>
    <property type="match status" value="1"/>
</dbReference>
<dbReference type="SMART" id="SM00028">
    <property type="entry name" value="TPR"/>
    <property type="match status" value="7"/>
</dbReference>
<proteinExistence type="predicted"/>
<dbReference type="Gene3D" id="3.40.50.300">
    <property type="entry name" value="P-loop containing nucleotide triphosphate hydrolases"/>
    <property type="match status" value="1"/>
</dbReference>
<dbReference type="Gene3D" id="1.25.40.10">
    <property type="entry name" value="Tetratricopeptide repeat domain"/>
    <property type="match status" value="2"/>
</dbReference>
<dbReference type="eggNOG" id="COG3903">
    <property type="taxonomic scope" value="Bacteria"/>
</dbReference>
<dbReference type="RefSeq" id="WP_052021010.1">
    <property type="nucleotide sequence ID" value="NZ_AYXG01000079.1"/>
</dbReference>
<name>W7INH5_9PSEU</name>
<dbReference type="GO" id="GO:0043531">
    <property type="term" value="F:ADP binding"/>
    <property type="evidence" value="ECO:0007669"/>
    <property type="project" value="InterPro"/>
</dbReference>
<dbReference type="SUPFAM" id="SSF52540">
    <property type="entry name" value="P-loop containing nucleoside triphosphate hydrolases"/>
    <property type="match status" value="1"/>
</dbReference>
<accession>W7INH5</accession>
<evidence type="ECO:0000313" key="3">
    <source>
        <dbReference type="Proteomes" id="UP000019277"/>
    </source>
</evidence>
<gene>
    <name evidence="2" type="ORF">UO65_2258</name>
</gene>
<feature type="region of interest" description="Disordered" evidence="1">
    <location>
        <begin position="32"/>
        <end position="53"/>
    </location>
</feature>
<keyword evidence="3" id="KW-1185">Reference proteome</keyword>
<dbReference type="InterPro" id="IPR027417">
    <property type="entry name" value="P-loop_NTPase"/>
</dbReference>
<evidence type="ECO:0000313" key="2">
    <source>
        <dbReference type="EMBL" id="EWC62440.1"/>
    </source>
</evidence>
<dbReference type="STRING" id="909613.UO65_2258"/>
<dbReference type="AlphaFoldDB" id="W7INH5"/>
<dbReference type="PRINTS" id="PR00364">
    <property type="entry name" value="DISEASERSIST"/>
</dbReference>
<sequence length="798" mass="86792">MRQDDHPARENSAEIGGSASDVVQAGTVHGGVHIHGQANSPTRRVPRQLPGDVSGFVNRSKELTALSTALTERHEPLVVGIYVLTGTAGVGKTALALHWAHAARHNFPDGQLYVNLRGHDPGLPVTPEQALDRFLRSLGVPPDGIPVELEDKSALYRTILAEQRVLVVLDNAASVGQVRPLLPGNADCLVVVTSRNRLSGLVVRDGARRLVLDTLSEAEAVELLKTVTAAYRNPDDPADLVELAALCARLPLALRIAAERASSRPLMLLHELISELRDESGLWDALTSDEEESDAVRTVFAWSYRALPADAARAFRLLGLHPGPEFSAQAAAALIGAGTARARSLLDVLVGCHVLEQRSPARYEFHDLLRAYAIDQVVTQEAEEDRRAAVERVVAWYVLSARSAVSILCPLDPDVLLDAPEAEVTALAFDGYDAAFRWYEEEQANFVGATRAAADAGLHRLAWQLPAVLWSVYAIQNPIEDWVLTTTTGLVSARAIRDRFGEAQLLASLGMAHLQSHQLEKAEEFHLAALAVREDLNDSSGIAQSTNDLGLLANRQHRLFAARTHFEQALAAFREVGDRANEAYLLSNLGVLQSDLDQHAAGIDTIRESLSISREVGDRLAESNALICLAIAHRRSGHLRDADSALRAALEIALADSYPVCEAVSLLESGYLRLAEGDPAEALPLFQHAASMQRRLGDRSREAIALDSAGMAYQRLGRPDEAIPFHRIAVSTHRDLGDQWQLALALDRLATALRESDQPEQARPQWVVALSILSTFDDPQAVRVRDRVTSNLANLADE</sequence>
<dbReference type="EMBL" id="AYXG01000079">
    <property type="protein sequence ID" value="EWC62440.1"/>
    <property type="molecule type" value="Genomic_DNA"/>
</dbReference>
<organism evidence="2 3">
    <name type="scientific">Actinokineospora spheciospongiae</name>
    <dbReference type="NCBI Taxonomy" id="909613"/>
    <lineage>
        <taxon>Bacteria</taxon>
        <taxon>Bacillati</taxon>
        <taxon>Actinomycetota</taxon>
        <taxon>Actinomycetes</taxon>
        <taxon>Pseudonocardiales</taxon>
        <taxon>Pseudonocardiaceae</taxon>
        <taxon>Actinokineospora</taxon>
    </lineage>
</organism>
<dbReference type="Pfam" id="PF13424">
    <property type="entry name" value="TPR_12"/>
    <property type="match status" value="2"/>
</dbReference>